<sequence>MLIFNQKLYINKYAKIEKYSDGIMIRTRENSFFVKNEEIYDEFNEIIKFIKANHSMEEIICSFPQNKQEVISNLLKLLLKQKIITFNKDIREEHSNSSLNKNIVYLYGKGSSFDTFKLHYNYGEIVENQLNTQYLNTQYLNTCTVYISDTYNKEEIYNLLQMFPDIPILIAVSINHYGVVGWFTSKSWEYFEDRFTNNKNKLECKNKMFKDDTISILSLRLLMDYLENKNIINEFYVIDPYQLKISNHPNFEYNIKSSEVNWKSINDIDEKKLHSHKKEYNIDLLQHEYLGILDRIEPQKNPQIPISHLMTGLRFKSDLDKEIDIIGYGQTLIEAEANLVTNIVRVFLNNEDSLDEKCDNTVWSCGRNISEFLGKGLLLQLVQQILAEENIHCTPLNIEYKNIEQDNLLFLYYHFLKVTSNKSFKVFQVDTKYKNLSLLLFKDWENQYFISFGFNSHDAFLNGVMEMLSNAQLEDMHYKKGSFKSNFYIYHIDNNLMGKLNFKNNTIVLNEAFINTQKDIFNYIKDIETELKADNINIQYFIYDKDPLIVQSNMVAGQVRLERVGV</sequence>
<proteinExistence type="predicted"/>
<reference evidence="1 2" key="1">
    <citation type="submission" date="2012-04" db="EMBL/GenBank/DDBJ databases">
        <title>The Genome Sequence of Bacillus cereus VD078.</title>
        <authorList>
            <consortium name="The Broad Institute Genome Sequencing Platform"/>
            <consortium name="The Broad Institute Genome Sequencing Center for Infectious Disease"/>
            <person name="Feldgarden M."/>
            <person name="Van der Auwera G.A."/>
            <person name="Mahillon J."/>
            <person name="Duprez V."/>
            <person name="Timmery S."/>
            <person name="Mattelet C."/>
            <person name="Dierick K."/>
            <person name="Sun M."/>
            <person name="Yu Z."/>
            <person name="Zhu L."/>
            <person name="Hu X."/>
            <person name="Shank E.B."/>
            <person name="Swiecicka I."/>
            <person name="Hansen B.M."/>
            <person name="Andrup L."/>
            <person name="Young S.K."/>
            <person name="Zeng Q."/>
            <person name="Gargeya S."/>
            <person name="Fitzgerald M."/>
            <person name="Haas B."/>
            <person name="Abouelleil A."/>
            <person name="Alvarado L."/>
            <person name="Arachchi H.M."/>
            <person name="Berlin A."/>
            <person name="Chapman S.B."/>
            <person name="Goldberg J."/>
            <person name="Griggs A."/>
            <person name="Gujja S."/>
            <person name="Hansen M."/>
            <person name="Howarth C."/>
            <person name="Imamovic A."/>
            <person name="Larimer J."/>
            <person name="McCowen C."/>
            <person name="Montmayeur A."/>
            <person name="Murphy C."/>
            <person name="Neiman D."/>
            <person name="Pearson M."/>
            <person name="Priest M."/>
            <person name="Roberts A."/>
            <person name="Saif S."/>
            <person name="Shea T."/>
            <person name="Sisk P."/>
            <person name="Sykes S."/>
            <person name="Wortman J."/>
            <person name="Nusbaum C."/>
            <person name="Birren B."/>
        </authorList>
    </citation>
    <scope>NUCLEOTIDE SEQUENCE [LARGE SCALE GENOMIC DNA]</scope>
    <source>
        <strain evidence="1 2">VD078</strain>
    </source>
</reference>
<protein>
    <recommendedName>
        <fullName evidence="3">YcaO domain-containing protein</fullName>
    </recommendedName>
</protein>
<evidence type="ECO:0000313" key="1">
    <source>
        <dbReference type="EMBL" id="EJR33359.1"/>
    </source>
</evidence>
<accession>A0ABC9QX55</accession>
<gene>
    <name evidence="1" type="ORF">III_04915</name>
</gene>
<dbReference type="RefSeq" id="WP_002169252.1">
    <property type="nucleotide sequence ID" value="NZ_JH792251.1"/>
</dbReference>
<evidence type="ECO:0000313" key="2">
    <source>
        <dbReference type="Proteomes" id="UP000006976"/>
    </source>
</evidence>
<dbReference type="Proteomes" id="UP000006976">
    <property type="component" value="Unassembled WGS sequence"/>
</dbReference>
<name>A0ABC9QX55_BACMY</name>
<dbReference type="EMBL" id="AHEV01000034">
    <property type="protein sequence ID" value="EJR33359.1"/>
    <property type="molecule type" value="Genomic_DNA"/>
</dbReference>
<dbReference type="AlphaFoldDB" id="A0ABC9QX55"/>
<organism evidence="1 2">
    <name type="scientific">Bacillus mycoides</name>
    <dbReference type="NCBI Taxonomy" id="1405"/>
    <lineage>
        <taxon>Bacteria</taxon>
        <taxon>Bacillati</taxon>
        <taxon>Bacillota</taxon>
        <taxon>Bacilli</taxon>
        <taxon>Bacillales</taxon>
        <taxon>Bacillaceae</taxon>
        <taxon>Bacillus</taxon>
        <taxon>Bacillus cereus group</taxon>
    </lineage>
</organism>
<evidence type="ECO:0008006" key="3">
    <source>
        <dbReference type="Google" id="ProtNLM"/>
    </source>
</evidence>
<comment type="caution">
    <text evidence="1">The sequence shown here is derived from an EMBL/GenBank/DDBJ whole genome shotgun (WGS) entry which is preliminary data.</text>
</comment>